<dbReference type="RefSeq" id="WP_015152715.1">
    <property type="nucleotide sequence ID" value="NZ_JAVKZF010000002.1"/>
</dbReference>
<comment type="caution">
    <text evidence="7">The sequence shown here is derived from an EMBL/GenBank/DDBJ whole genome shotgun (WGS) entry which is preliminary data.</text>
</comment>
<gene>
    <name evidence="7" type="primary">cheR1</name>
    <name evidence="7" type="ORF">DSM107010_36230</name>
</gene>
<dbReference type="Gene3D" id="3.40.50.150">
    <property type="entry name" value="Vaccinia Virus protein VP39"/>
    <property type="match status" value="1"/>
</dbReference>
<evidence type="ECO:0000256" key="5">
    <source>
        <dbReference type="ARBA" id="ARBA00022691"/>
    </source>
</evidence>
<evidence type="ECO:0000313" key="7">
    <source>
        <dbReference type="EMBL" id="RUT11110.1"/>
    </source>
</evidence>
<evidence type="ECO:0000256" key="1">
    <source>
        <dbReference type="ARBA" id="ARBA00001541"/>
    </source>
</evidence>
<dbReference type="Pfam" id="PF03705">
    <property type="entry name" value="CheR_N"/>
    <property type="match status" value="1"/>
</dbReference>
<evidence type="ECO:0000259" key="6">
    <source>
        <dbReference type="PROSITE" id="PS50123"/>
    </source>
</evidence>
<dbReference type="InterPro" id="IPR022642">
    <property type="entry name" value="CheR_C"/>
</dbReference>
<proteinExistence type="predicted"/>
<evidence type="ECO:0000256" key="3">
    <source>
        <dbReference type="ARBA" id="ARBA00022603"/>
    </source>
</evidence>
<reference evidence="7 8" key="1">
    <citation type="journal article" date="2019" name="Genome Biol. Evol.">
        <title>Day and night: Metabolic profiles and evolutionary relationships of six axenic non-marine cyanobacteria.</title>
        <authorList>
            <person name="Will S.E."/>
            <person name="Henke P."/>
            <person name="Boedeker C."/>
            <person name="Huang S."/>
            <person name="Brinkmann H."/>
            <person name="Rohde M."/>
            <person name="Jarek M."/>
            <person name="Friedl T."/>
            <person name="Seufert S."/>
            <person name="Schumacher M."/>
            <person name="Overmann J."/>
            <person name="Neumann-Schaal M."/>
            <person name="Petersen J."/>
        </authorList>
    </citation>
    <scope>NUCLEOTIDE SEQUENCE [LARGE SCALE GENOMIC DNA]</scope>
    <source>
        <strain evidence="7 8">SAG 39.79</strain>
    </source>
</reference>
<evidence type="ECO:0000256" key="2">
    <source>
        <dbReference type="ARBA" id="ARBA00012534"/>
    </source>
</evidence>
<dbReference type="GO" id="GO:0008983">
    <property type="term" value="F:protein-glutamate O-methyltransferase activity"/>
    <property type="evidence" value="ECO:0007669"/>
    <property type="project" value="UniProtKB-EC"/>
</dbReference>
<comment type="catalytic activity">
    <reaction evidence="1">
        <text>L-glutamyl-[protein] + S-adenosyl-L-methionine = [protein]-L-glutamate 5-O-methyl ester + S-adenosyl-L-homocysteine</text>
        <dbReference type="Rhea" id="RHEA:24452"/>
        <dbReference type="Rhea" id="RHEA-COMP:10208"/>
        <dbReference type="Rhea" id="RHEA-COMP:10311"/>
        <dbReference type="ChEBI" id="CHEBI:29973"/>
        <dbReference type="ChEBI" id="CHEBI:57856"/>
        <dbReference type="ChEBI" id="CHEBI:59789"/>
        <dbReference type="ChEBI" id="CHEBI:82795"/>
        <dbReference type="EC" id="2.1.1.80"/>
    </reaction>
</comment>
<feature type="domain" description="CheR-type methyltransferase" evidence="6">
    <location>
        <begin position="5"/>
        <end position="283"/>
    </location>
</feature>
<dbReference type="InterPro" id="IPR050903">
    <property type="entry name" value="Bact_Chemotaxis_MeTrfase"/>
</dbReference>
<evidence type="ECO:0000313" key="8">
    <source>
        <dbReference type="Proteomes" id="UP000282574"/>
    </source>
</evidence>
<dbReference type="Proteomes" id="UP000282574">
    <property type="component" value="Unassembled WGS sequence"/>
</dbReference>
<accession>A0AB37UIA4</accession>
<dbReference type="AlphaFoldDB" id="A0AB37UIA4"/>
<dbReference type="PANTHER" id="PTHR24422:SF21">
    <property type="entry name" value="CHEMOTAXIS PROTEIN METHYLTRANSFERASE 1"/>
    <property type="match status" value="1"/>
</dbReference>
<keyword evidence="8" id="KW-1185">Reference proteome</keyword>
<dbReference type="InterPro" id="IPR000780">
    <property type="entry name" value="CheR_MeTrfase"/>
</dbReference>
<dbReference type="SUPFAM" id="SSF53335">
    <property type="entry name" value="S-adenosyl-L-methionine-dependent methyltransferases"/>
    <property type="match status" value="1"/>
</dbReference>
<dbReference type="SMART" id="SM00138">
    <property type="entry name" value="MeTrc"/>
    <property type="match status" value="1"/>
</dbReference>
<dbReference type="InterPro" id="IPR022641">
    <property type="entry name" value="CheR_N"/>
</dbReference>
<dbReference type="Pfam" id="PF01739">
    <property type="entry name" value="CheR"/>
    <property type="match status" value="1"/>
</dbReference>
<dbReference type="Gene3D" id="1.10.155.10">
    <property type="entry name" value="Chemotaxis receptor methyltransferase CheR, N-terminal domain"/>
    <property type="match status" value="1"/>
</dbReference>
<dbReference type="InterPro" id="IPR036804">
    <property type="entry name" value="CheR_N_sf"/>
</dbReference>
<dbReference type="EMBL" id="RSCK01000031">
    <property type="protein sequence ID" value="RUT11110.1"/>
    <property type="molecule type" value="Genomic_DNA"/>
</dbReference>
<sequence>MFKVCNKQTTDISKISFQYLCQLVYQHSAIVLDASKDYLAELHLKPIAETAGFDSLNSFVEHLRSQPFGNLHVRAIEALSITETSFFRDRHPFEVLKNFTLPELISRRAKERSLKIWCGACSSGQEPYSLAILIREHFPLLTTWDLQIIASDFSSQILARARQGRYKQWEIQRGLPADLREKYFQFQQQQQNWEIKDQIRQMVEFRQINLIHPWLSMPAMDVIFLRNVLIYFDTDTKKSTLKKVRQQLRPDGYLFLGGSETTIYLDESFERIQQEGGVCYRLR</sequence>
<dbReference type="PRINTS" id="PR00996">
    <property type="entry name" value="CHERMTFRASE"/>
</dbReference>
<dbReference type="PROSITE" id="PS50123">
    <property type="entry name" value="CHER"/>
    <property type="match status" value="1"/>
</dbReference>
<dbReference type="SUPFAM" id="SSF47757">
    <property type="entry name" value="Chemotaxis receptor methyltransferase CheR, N-terminal domain"/>
    <property type="match status" value="1"/>
</dbReference>
<keyword evidence="3 7" id="KW-0489">Methyltransferase</keyword>
<keyword evidence="4" id="KW-0808">Transferase</keyword>
<evidence type="ECO:0000256" key="4">
    <source>
        <dbReference type="ARBA" id="ARBA00022679"/>
    </source>
</evidence>
<dbReference type="InterPro" id="IPR029063">
    <property type="entry name" value="SAM-dependent_MTases_sf"/>
</dbReference>
<dbReference type="GO" id="GO:0032259">
    <property type="term" value="P:methylation"/>
    <property type="evidence" value="ECO:0007669"/>
    <property type="project" value="UniProtKB-KW"/>
</dbReference>
<name>A0AB37UIA4_9CYAN</name>
<protein>
    <recommendedName>
        <fullName evidence="2">protein-glutamate O-methyltransferase</fullName>
        <ecNumber evidence="2">2.1.1.80</ecNumber>
    </recommendedName>
</protein>
<dbReference type="EC" id="2.1.1.80" evidence="2"/>
<dbReference type="PANTHER" id="PTHR24422">
    <property type="entry name" value="CHEMOTAXIS PROTEIN METHYLTRANSFERASE"/>
    <property type="match status" value="1"/>
</dbReference>
<organism evidence="7 8">
    <name type="scientific">Chroococcidiopsis cubana SAG 39.79</name>
    <dbReference type="NCBI Taxonomy" id="388085"/>
    <lineage>
        <taxon>Bacteria</taxon>
        <taxon>Bacillati</taxon>
        <taxon>Cyanobacteriota</taxon>
        <taxon>Cyanophyceae</taxon>
        <taxon>Chroococcidiopsidales</taxon>
        <taxon>Chroococcidiopsidaceae</taxon>
        <taxon>Chroococcidiopsis</taxon>
    </lineage>
</organism>
<keyword evidence="5" id="KW-0949">S-adenosyl-L-methionine</keyword>